<name>F4RDC0_MELLP</name>
<dbReference type="AlphaFoldDB" id="F4RDC0"/>
<evidence type="ECO:0000313" key="1">
    <source>
        <dbReference type="EMBL" id="EGG09634.1"/>
    </source>
</evidence>
<dbReference type="VEuPathDB" id="FungiDB:MELLADRAFT_104031"/>
<organism evidence="2">
    <name type="scientific">Melampsora larici-populina (strain 98AG31 / pathotype 3-4-7)</name>
    <name type="common">Poplar leaf rust fungus</name>
    <dbReference type="NCBI Taxonomy" id="747676"/>
    <lineage>
        <taxon>Eukaryota</taxon>
        <taxon>Fungi</taxon>
        <taxon>Dikarya</taxon>
        <taxon>Basidiomycota</taxon>
        <taxon>Pucciniomycotina</taxon>
        <taxon>Pucciniomycetes</taxon>
        <taxon>Pucciniales</taxon>
        <taxon>Melampsoraceae</taxon>
        <taxon>Melampsora</taxon>
    </lineage>
</organism>
<dbReference type="KEGG" id="mlr:MELLADRAFT_104031"/>
<protein>
    <submittedName>
        <fullName evidence="1">Uncharacterized protein</fullName>
    </submittedName>
</protein>
<gene>
    <name evidence="1" type="ORF">MELLADRAFT_104031</name>
</gene>
<sequence>MFNDIKVPRSPQKPMSNQNFQTHTETSFVDINSNNSYLIPEATLDKDDLQNSKQQTSNAVLDLMESRTLLEEMNDQDSSTLIKNSTTSETVLDVNELNDSTGKPSNALPDTVKLMSLDQVDVETQEHHTLATTNTTRKATLDEDNMNN</sequence>
<reference evidence="2" key="1">
    <citation type="journal article" date="2011" name="Proc. Natl. Acad. Sci. U.S.A.">
        <title>Obligate biotrophy features unraveled by the genomic analysis of rust fungi.</title>
        <authorList>
            <person name="Duplessis S."/>
            <person name="Cuomo C.A."/>
            <person name="Lin Y.-C."/>
            <person name="Aerts A."/>
            <person name="Tisserant E."/>
            <person name="Veneault-Fourrey C."/>
            <person name="Joly D.L."/>
            <person name="Hacquard S."/>
            <person name="Amselem J."/>
            <person name="Cantarel B.L."/>
            <person name="Chiu R."/>
            <person name="Coutinho P.M."/>
            <person name="Feau N."/>
            <person name="Field M."/>
            <person name="Frey P."/>
            <person name="Gelhaye E."/>
            <person name="Goldberg J."/>
            <person name="Grabherr M.G."/>
            <person name="Kodira C.D."/>
            <person name="Kohler A."/>
            <person name="Kuees U."/>
            <person name="Lindquist E.A."/>
            <person name="Lucas S.M."/>
            <person name="Mago R."/>
            <person name="Mauceli E."/>
            <person name="Morin E."/>
            <person name="Murat C."/>
            <person name="Pangilinan J.L."/>
            <person name="Park R."/>
            <person name="Pearson M."/>
            <person name="Quesneville H."/>
            <person name="Rouhier N."/>
            <person name="Sakthikumar S."/>
            <person name="Salamov A.A."/>
            <person name="Schmutz J."/>
            <person name="Selles B."/>
            <person name="Shapiro H."/>
            <person name="Tanguay P."/>
            <person name="Tuskan G.A."/>
            <person name="Henrissat B."/>
            <person name="Van de Peer Y."/>
            <person name="Rouze P."/>
            <person name="Ellis J.G."/>
            <person name="Dodds P.N."/>
            <person name="Schein J.E."/>
            <person name="Zhong S."/>
            <person name="Hamelin R.C."/>
            <person name="Grigoriev I.V."/>
            <person name="Szabo L.J."/>
            <person name="Martin F."/>
        </authorList>
    </citation>
    <scope>NUCLEOTIDE SEQUENCE [LARGE SCALE GENOMIC DNA]</scope>
    <source>
        <strain evidence="2">98AG31 / pathotype 3-4-7</strain>
    </source>
</reference>
<evidence type="ECO:0000313" key="2">
    <source>
        <dbReference type="Proteomes" id="UP000001072"/>
    </source>
</evidence>
<dbReference type="Proteomes" id="UP000001072">
    <property type="component" value="Unassembled WGS sequence"/>
</dbReference>
<accession>F4RDC0</accession>
<keyword evidence="2" id="KW-1185">Reference proteome</keyword>
<dbReference type="GeneID" id="18922141"/>
<dbReference type="EMBL" id="GL883097">
    <property type="protein sequence ID" value="EGG09634.1"/>
    <property type="molecule type" value="Genomic_DNA"/>
</dbReference>
<proteinExistence type="predicted"/>
<dbReference type="InParanoid" id="F4RDC0"/>
<dbReference type="HOGENOM" id="CLU_1759211_0_0_1"/>
<dbReference type="RefSeq" id="XP_007407361.1">
    <property type="nucleotide sequence ID" value="XM_007407299.1"/>
</dbReference>